<feature type="region of interest" description="Disordered" evidence="1">
    <location>
        <begin position="117"/>
        <end position="173"/>
    </location>
</feature>
<feature type="compositionally biased region" description="Polar residues" evidence="1">
    <location>
        <begin position="25"/>
        <end position="36"/>
    </location>
</feature>
<protein>
    <submittedName>
        <fullName evidence="2">Uncharacterized protein</fullName>
    </submittedName>
</protein>
<name>A0A5A7VEJ8_CUCMM</name>
<accession>A0A5A7VEJ8</accession>
<proteinExistence type="predicted"/>
<dbReference type="AlphaFoldDB" id="A0A5A7VEJ8"/>
<dbReference type="Proteomes" id="UP000321393">
    <property type="component" value="Unassembled WGS sequence"/>
</dbReference>
<sequence>MGGFRRNDSQSNTYNFGWREHPNLTWGSQEPKPTNTSSSSSSSHGTYLEEIISKLALSSNSLKIDFEKNLVKLSEQTVNSTKAMKNDIEIMKASISELGDKLNQLATHVIKMEEKDKLLAQPNHANNVDSNAKEEKKVKTNPSFSNASSSNNDSKNIVDNPLPHFPSRLSQPRKEFKNDEELLEVFKKVEVNLPLLTAIKSIPSVNDEHILVDNLTTNEHHALDNNFESSNEHDLGRNINNDDAHTLKGIDIENDPGTNLTKIASELDDEKMFNNENGACDKHTLDFDIDFAHDLNFEILDGFNNDFVHEIFDERFDMVDNSLDNHDDRILLHEGINSS</sequence>
<dbReference type="EMBL" id="SSTE01000887">
    <property type="protein sequence ID" value="KAA0066473.1"/>
    <property type="molecule type" value="Genomic_DNA"/>
</dbReference>
<feature type="region of interest" description="Disordered" evidence="1">
    <location>
        <begin position="1"/>
        <end position="44"/>
    </location>
</feature>
<evidence type="ECO:0000313" key="3">
    <source>
        <dbReference type="Proteomes" id="UP000321393"/>
    </source>
</evidence>
<evidence type="ECO:0000313" key="2">
    <source>
        <dbReference type="EMBL" id="KAA0066473.1"/>
    </source>
</evidence>
<comment type="caution">
    <text evidence="2">The sequence shown here is derived from an EMBL/GenBank/DDBJ whole genome shotgun (WGS) entry which is preliminary data.</text>
</comment>
<gene>
    <name evidence="2" type="ORF">E6C27_scaffold25G00080</name>
</gene>
<organism evidence="2 3">
    <name type="scientific">Cucumis melo var. makuwa</name>
    <name type="common">Oriental melon</name>
    <dbReference type="NCBI Taxonomy" id="1194695"/>
    <lineage>
        <taxon>Eukaryota</taxon>
        <taxon>Viridiplantae</taxon>
        <taxon>Streptophyta</taxon>
        <taxon>Embryophyta</taxon>
        <taxon>Tracheophyta</taxon>
        <taxon>Spermatophyta</taxon>
        <taxon>Magnoliopsida</taxon>
        <taxon>eudicotyledons</taxon>
        <taxon>Gunneridae</taxon>
        <taxon>Pentapetalae</taxon>
        <taxon>rosids</taxon>
        <taxon>fabids</taxon>
        <taxon>Cucurbitales</taxon>
        <taxon>Cucurbitaceae</taxon>
        <taxon>Benincaseae</taxon>
        <taxon>Cucumis</taxon>
    </lineage>
</organism>
<evidence type="ECO:0000256" key="1">
    <source>
        <dbReference type="SAM" id="MobiDB-lite"/>
    </source>
</evidence>
<reference evidence="2 3" key="1">
    <citation type="submission" date="2019-08" db="EMBL/GenBank/DDBJ databases">
        <title>Draft genome sequences of two oriental melons (Cucumis melo L. var makuwa).</title>
        <authorList>
            <person name="Kwon S.-Y."/>
        </authorList>
    </citation>
    <scope>NUCLEOTIDE SEQUENCE [LARGE SCALE GENOMIC DNA]</scope>
    <source>
        <strain evidence="3">cv. SW 3</strain>
        <tissue evidence="2">Leaf</tissue>
    </source>
</reference>
<feature type="compositionally biased region" description="Low complexity" evidence="1">
    <location>
        <begin position="141"/>
        <end position="155"/>
    </location>
</feature>